<feature type="transmembrane region" description="Helical" evidence="5">
    <location>
        <begin position="424"/>
        <end position="447"/>
    </location>
</feature>
<evidence type="ECO:0000256" key="1">
    <source>
        <dbReference type="ARBA" id="ARBA00022729"/>
    </source>
</evidence>
<dbReference type="InterPro" id="IPR011990">
    <property type="entry name" value="TPR-like_helical_dom_sf"/>
</dbReference>
<keyword evidence="2" id="KW-1015">Disulfide bond</keyword>
<dbReference type="Gene3D" id="2.90.10.10">
    <property type="entry name" value="Bulb-type lectin domain"/>
    <property type="match status" value="2"/>
</dbReference>
<name>A0AAW0IS87_QUESU</name>
<reference evidence="9 10" key="1">
    <citation type="journal article" date="2018" name="Sci. Data">
        <title>The draft genome sequence of cork oak.</title>
        <authorList>
            <person name="Ramos A.M."/>
            <person name="Usie A."/>
            <person name="Barbosa P."/>
            <person name="Barros P.M."/>
            <person name="Capote T."/>
            <person name="Chaves I."/>
            <person name="Simoes F."/>
            <person name="Abreu I."/>
            <person name="Carrasquinho I."/>
            <person name="Faro C."/>
            <person name="Guimaraes J.B."/>
            <person name="Mendonca D."/>
            <person name="Nobrega F."/>
            <person name="Rodrigues L."/>
            <person name="Saibo N.J.M."/>
            <person name="Varela M.C."/>
            <person name="Egas C."/>
            <person name="Matos J."/>
            <person name="Miguel C.M."/>
            <person name="Oliveira M.M."/>
            <person name="Ricardo C.P."/>
            <person name="Goncalves S."/>
        </authorList>
    </citation>
    <scope>NUCLEOTIDE SEQUENCE [LARGE SCALE GENOMIC DNA]</scope>
    <source>
        <strain evidence="10">cv. HL8</strain>
    </source>
</reference>
<keyword evidence="1 6" id="KW-0732">Signal</keyword>
<keyword evidence="4" id="KW-0245">EGF-like domain</keyword>
<comment type="caution">
    <text evidence="9">The sequence shown here is derived from an EMBL/GenBank/DDBJ whole genome shotgun (WGS) entry which is preliminary data.</text>
</comment>
<feature type="chain" id="PRO_5043497281" evidence="6">
    <location>
        <begin position="19"/>
        <end position="758"/>
    </location>
</feature>
<evidence type="ECO:0000259" key="8">
    <source>
        <dbReference type="PROSITE" id="PS50927"/>
    </source>
</evidence>
<protein>
    <submittedName>
        <fullName evidence="9">G-type lectin s-receptor-like serine/threonine-protein kinase lecrk1</fullName>
    </submittedName>
</protein>
<dbReference type="SUPFAM" id="SSF51110">
    <property type="entry name" value="alpha-D-mannose-specific plant lectins"/>
    <property type="match status" value="2"/>
</dbReference>
<dbReference type="InterPro" id="IPR000742">
    <property type="entry name" value="EGF"/>
</dbReference>
<gene>
    <name evidence="9" type="primary">LECRK1_9</name>
    <name evidence="9" type="ORF">CFP56_043266</name>
</gene>
<dbReference type="PROSITE" id="PS50026">
    <property type="entry name" value="EGF_3"/>
    <property type="match status" value="1"/>
</dbReference>
<dbReference type="PROSITE" id="PS50927">
    <property type="entry name" value="BULB_LECTIN"/>
    <property type="match status" value="1"/>
</dbReference>
<keyword evidence="10" id="KW-1185">Reference proteome</keyword>
<dbReference type="GO" id="GO:0048544">
    <property type="term" value="P:recognition of pollen"/>
    <property type="evidence" value="ECO:0007669"/>
    <property type="project" value="InterPro"/>
</dbReference>
<evidence type="ECO:0000313" key="9">
    <source>
        <dbReference type="EMBL" id="KAK7817078.1"/>
    </source>
</evidence>
<proteinExistence type="predicted"/>
<keyword evidence="5" id="KW-0812">Transmembrane</keyword>
<dbReference type="Pfam" id="PF00954">
    <property type="entry name" value="S_locus_glycop"/>
    <property type="match status" value="1"/>
</dbReference>
<dbReference type="CDD" id="cd00054">
    <property type="entry name" value="EGF_CA"/>
    <property type="match status" value="1"/>
</dbReference>
<dbReference type="InterPro" id="IPR036426">
    <property type="entry name" value="Bulb-type_lectin_dom_sf"/>
</dbReference>
<evidence type="ECO:0000256" key="3">
    <source>
        <dbReference type="ARBA" id="ARBA00023180"/>
    </source>
</evidence>
<dbReference type="CDD" id="cd00028">
    <property type="entry name" value="B_lectin"/>
    <property type="match status" value="1"/>
</dbReference>
<dbReference type="InterPro" id="IPR001480">
    <property type="entry name" value="Bulb-type_lectin_dom"/>
</dbReference>
<dbReference type="PANTHER" id="PTHR47976:SF7">
    <property type="entry name" value="RECEPTOR-LIKE SERINE_THREONINE-PROTEIN KINASE"/>
    <property type="match status" value="1"/>
</dbReference>
<evidence type="ECO:0000256" key="2">
    <source>
        <dbReference type="ARBA" id="ARBA00023157"/>
    </source>
</evidence>
<feature type="domain" description="EGF-like" evidence="7">
    <location>
        <begin position="274"/>
        <end position="311"/>
    </location>
</feature>
<feature type="domain" description="Bulb-type lectin" evidence="8">
    <location>
        <begin position="22"/>
        <end position="141"/>
    </location>
</feature>
<keyword evidence="3" id="KW-0325">Glycoprotein</keyword>
<dbReference type="InterPro" id="IPR000858">
    <property type="entry name" value="S_locus_glycoprot_dom"/>
</dbReference>
<dbReference type="FunFam" id="2.90.10.10:FF:000026">
    <property type="entry name" value="Serine/threonine-protein kinase"/>
    <property type="match status" value="1"/>
</dbReference>
<dbReference type="SMART" id="SM00108">
    <property type="entry name" value="B_lectin"/>
    <property type="match status" value="2"/>
</dbReference>
<dbReference type="SUPFAM" id="SSF57196">
    <property type="entry name" value="EGF/Laminin"/>
    <property type="match status" value="1"/>
</dbReference>
<evidence type="ECO:0000256" key="6">
    <source>
        <dbReference type="SAM" id="SignalP"/>
    </source>
</evidence>
<evidence type="ECO:0000259" key="7">
    <source>
        <dbReference type="PROSITE" id="PS50026"/>
    </source>
</evidence>
<keyword evidence="5" id="KW-1133">Transmembrane helix</keyword>
<dbReference type="Proteomes" id="UP000237347">
    <property type="component" value="Unassembled WGS sequence"/>
</dbReference>
<evidence type="ECO:0000313" key="10">
    <source>
        <dbReference type="Proteomes" id="UP000237347"/>
    </source>
</evidence>
<dbReference type="Gene3D" id="1.25.40.10">
    <property type="entry name" value="Tetratricopeptide repeat domain"/>
    <property type="match status" value="1"/>
</dbReference>
<dbReference type="Pfam" id="PF01453">
    <property type="entry name" value="B_lectin"/>
    <property type="match status" value="1"/>
</dbReference>
<dbReference type="InterPro" id="IPR051343">
    <property type="entry name" value="G-type_lectin_kinases/EP1-like"/>
</dbReference>
<dbReference type="EMBL" id="PKMF04000900">
    <property type="protein sequence ID" value="KAK7817078.1"/>
    <property type="molecule type" value="Genomic_DNA"/>
</dbReference>
<dbReference type="AlphaFoldDB" id="A0AAW0IS87"/>
<accession>A0AAW0IS87</accession>
<evidence type="ECO:0000256" key="4">
    <source>
        <dbReference type="PROSITE-ProRule" id="PRU00076"/>
    </source>
</evidence>
<dbReference type="PANTHER" id="PTHR47976">
    <property type="entry name" value="G-TYPE LECTIN S-RECEPTOR-LIKE SERINE/THREONINE-PROTEIN KINASE SD2-5"/>
    <property type="match status" value="1"/>
</dbReference>
<evidence type="ECO:0000256" key="5">
    <source>
        <dbReference type="SAM" id="Phobius"/>
    </source>
</evidence>
<feature type="signal peptide" evidence="6">
    <location>
        <begin position="1"/>
        <end position="18"/>
    </location>
</feature>
<dbReference type="GO" id="GO:0016301">
    <property type="term" value="F:kinase activity"/>
    <property type="evidence" value="ECO:0007669"/>
    <property type="project" value="UniProtKB-KW"/>
</dbReference>
<keyword evidence="5" id="KW-0472">Membrane</keyword>
<sequence length="758" mass="84883">METIFFLPFFSSIFIAEAQQGQSIVKPGSLLTPTTNSSWPSNSGLYAFGFYKQGNGYAVGAFLAGIPQKTIFWTANRDNPPVPADVKLSFTIDGNIVLQSAQGTETNVTTFPEGVTSASMLDSGNFVVFNSYNNTIWQSFEHPTDTFLATQHLSDFTLYSSVSESDQSTGIFRLVMQGDGNLVLYAVGTTLLPEYTYWSSSTHGNGGNVTLRLDDDGHLYLLNSTGTYLNNLTQGGYPRKDRAYLMSNDADGILRLYSYNLIQNGNWSVLWSSNIDKCDPIGTCGLNGFCVTKDQDFDCSCLPGFAYVNQNKRTSGCERNFNTESCRDESMGYYIVAVPNTTWENVNFSTLLLPTEEDCKTACLADCNCEAVLFKNGECKKQRLPLRFGRRIQSEKYLAVIKVGISQTTSKKEPTSKKELRVDILIISVSLVAFAFIVLAISGVAICRNRVWACKSISNHGNIVLIVDIAPQSFTYVELEKVTDDFKEELECGPNLPKEEAILEEWPWHCFEIGELGKLVNAGEVDKRHFERIVKWHFVITPSFNKEGSTDVGRDRGYSDPSQHARLQVVHGGWLYDITLDKGLPPCEATRLTLAYEYCKIYNSDTAIIILERLDKKLWIRSVNTLVRKLCSERKVGIAALFFHRLLNKDSNVDFVTFAAFMTACYKSNNHALASNLSERISKGIAEKLKQVSIVDPFPTADNLKALKPTSMTSQEERQSERESWACWHWVRLRPVPPLEQRLRTASDSSGQAKETRH</sequence>
<organism evidence="9 10">
    <name type="scientific">Quercus suber</name>
    <name type="common">Cork oak</name>
    <dbReference type="NCBI Taxonomy" id="58331"/>
    <lineage>
        <taxon>Eukaryota</taxon>
        <taxon>Viridiplantae</taxon>
        <taxon>Streptophyta</taxon>
        <taxon>Embryophyta</taxon>
        <taxon>Tracheophyta</taxon>
        <taxon>Spermatophyta</taxon>
        <taxon>Magnoliopsida</taxon>
        <taxon>eudicotyledons</taxon>
        <taxon>Gunneridae</taxon>
        <taxon>Pentapetalae</taxon>
        <taxon>rosids</taxon>
        <taxon>fabids</taxon>
        <taxon>Fagales</taxon>
        <taxon>Fagaceae</taxon>
        <taxon>Quercus</taxon>
    </lineage>
</organism>
<comment type="caution">
    <text evidence="4">Lacks conserved residue(s) required for the propagation of feature annotation.</text>
</comment>